<dbReference type="STRING" id="1400520.LFAB_13520"/>
<name>W6T5A4_9LACO</name>
<sequence>MNKQDALIEVKRLVRANRFVLVKRRSSKSMAVTTALAKLIVSKLAITDFVKHEVDRDCPDGYVWIFKTEFGEIYYLKFKFESTIGVKFISFHVSN</sequence>
<reference evidence="1 2" key="1">
    <citation type="journal article" date="2014" name="Genome Announc.">
        <title>Genome Sequence of Lactobacillus fabifermentans Strain T30PCM01, Isolated from Fermenting Grape Marc.</title>
        <authorList>
            <person name="Treu L."/>
            <person name="Vendramin V."/>
            <person name="Bovo B."/>
            <person name="Giacomini A."/>
            <person name="Corich V."/>
            <person name="Campanaro S."/>
        </authorList>
    </citation>
    <scope>NUCLEOTIDE SEQUENCE [LARGE SCALE GENOMIC DNA]</scope>
    <source>
        <strain evidence="1 2">T30PCM01</strain>
    </source>
</reference>
<dbReference type="AlphaFoldDB" id="W6T5A4"/>
<dbReference type="GO" id="GO:0017148">
    <property type="term" value="P:negative regulation of translation"/>
    <property type="evidence" value="ECO:0007669"/>
    <property type="project" value="InterPro"/>
</dbReference>
<organism evidence="1 2">
    <name type="scientific">Lactiplantibacillus fabifermentans T30PCM01</name>
    <dbReference type="NCBI Taxonomy" id="1400520"/>
    <lineage>
        <taxon>Bacteria</taxon>
        <taxon>Bacillati</taxon>
        <taxon>Bacillota</taxon>
        <taxon>Bacilli</taxon>
        <taxon>Lactobacillales</taxon>
        <taxon>Lactobacillaceae</taxon>
        <taxon>Lactiplantibacillus</taxon>
    </lineage>
</organism>
<dbReference type="GO" id="GO:0009372">
    <property type="term" value="P:quorum sensing"/>
    <property type="evidence" value="ECO:0007669"/>
    <property type="project" value="InterPro"/>
</dbReference>
<evidence type="ECO:0000313" key="1">
    <source>
        <dbReference type="EMBL" id="ETY73281.1"/>
    </source>
</evidence>
<dbReference type="RefSeq" id="WP_024624300.1">
    <property type="nucleotide sequence ID" value="NZ_KK036516.1"/>
</dbReference>
<evidence type="ECO:0008006" key="3">
    <source>
        <dbReference type="Google" id="ProtNLM"/>
    </source>
</evidence>
<dbReference type="InterPro" id="IPR031451">
    <property type="entry name" value="MqsR_toxin"/>
</dbReference>
<dbReference type="PATRIC" id="fig|1400520.3.peg.2651"/>
<proteinExistence type="predicted"/>
<dbReference type="HOGENOM" id="CLU_181458_0_0_9"/>
<dbReference type="Pfam" id="PF15723">
    <property type="entry name" value="MqsR_toxin"/>
    <property type="match status" value="1"/>
</dbReference>
<gene>
    <name evidence="1" type="ORF">LFAB_13520</name>
</gene>
<comment type="caution">
    <text evidence="1">The sequence shown here is derived from an EMBL/GenBank/DDBJ whole genome shotgun (WGS) entry which is preliminary data.</text>
</comment>
<dbReference type="OrthoDB" id="2325009at2"/>
<dbReference type="GO" id="GO:0044010">
    <property type="term" value="P:single-species biofilm formation"/>
    <property type="evidence" value="ECO:0007669"/>
    <property type="project" value="InterPro"/>
</dbReference>
<protein>
    <recommendedName>
        <fullName evidence="3">Type II toxin-antitoxin system MqsR family toxin</fullName>
    </recommendedName>
</protein>
<accession>W6T5A4</accession>
<dbReference type="EMBL" id="AWWK01000066">
    <property type="protein sequence ID" value="ETY73281.1"/>
    <property type="molecule type" value="Genomic_DNA"/>
</dbReference>
<evidence type="ECO:0000313" key="2">
    <source>
        <dbReference type="Proteomes" id="UP000019247"/>
    </source>
</evidence>
<dbReference type="eggNOG" id="ENOG5033JR5">
    <property type="taxonomic scope" value="Bacteria"/>
</dbReference>
<dbReference type="Proteomes" id="UP000019247">
    <property type="component" value="Unassembled WGS sequence"/>
</dbReference>